<dbReference type="RefSeq" id="WP_060384012.1">
    <property type="nucleotide sequence ID" value="NZ_CP014141.1"/>
</dbReference>
<dbReference type="EMBL" id="CP014141">
    <property type="protein sequence ID" value="AMA74921.1"/>
    <property type="molecule type" value="Genomic_DNA"/>
</dbReference>
<sequence length="230" mass="25448">MRQALFAAALLAVALAQGDLAGLIAQGRFTEAYERGVREATPQALVLAAQAASYHAMYVAKPEEKRAWFERAEKAASQAIAQDPSLAEAYFERARALGRLSQFKGILEALAEGLAPRIRADLEETLKRKPDHAGAMVALALWHFELVQKGWLVAATQGADRARVEPLMRRAIELEPEAIVHRVEYARVLAAWGRKEKAREQLETALALPARTAADRYEKERAQKALAELR</sequence>
<dbReference type="InterPro" id="IPR011990">
    <property type="entry name" value="TPR-like_helical_dom_sf"/>
</dbReference>
<dbReference type="Gene3D" id="1.25.40.10">
    <property type="entry name" value="Tetratricopeptide repeat domain"/>
    <property type="match status" value="2"/>
</dbReference>
<feature type="chain" id="PRO_5007065492" description="Tetratricopeptide repeat family protein" evidence="1">
    <location>
        <begin position="22"/>
        <end position="230"/>
    </location>
</feature>
<feature type="signal peptide" evidence="1">
    <location>
        <begin position="1"/>
        <end position="21"/>
    </location>
</feature>
<evidence type="ECO:0000256" key="1">
    <source>
        <dbReference type="SAM" id="SignalP"/>
    </source>
</evidence>
<evidence type="ECO:0008006" key="4">
    <source>
        <dbReference type="Google" id="ProtNLM"/>
    </source>
</evidence>
<name>A0A0X8D5X8_9DEIN</name>
<dbReference type="KEGG" id="tpar:AV541_00685"/>
<reference evidence="2 3" key="1">
    <citation type="submission" date="2016-01" db="EMBL/GenBank/DDBJ databases">
        <title>Genome sequence of Thermus parvatiensis, a thermophile isolated from a hot water spring.</title>
        <authorList>
            <person name="Tripathi C."/>
            <person name="Lal R."/>
        </authorList>
    </citation>
    <scope>NUCLEOTIDE SEQUENCE [LARGE SCALE GENOMIC DNA]</scope>
    <source>
        <strain evidence="2 3">RL</strain>
    </source>
</reference>
<keyword evidence="1" id="KW-0732">Signal</keyword>
<protein>
    <recommendedName>
        <fullName evidence="4">Tetratricopeptide repeat family protein</fullName>
    </recommendedName>
</protein>
<proteinExistence type="predicted"/>
<evidence type="ECO:0000313" key="3">
    <source>
        <dbReference type="Proteomes" id="UP000061630"/>
    </source>
</evidence>
<gene>
    <name evidence="2" type="ORF">AV541_00685</name>
</gene>
<organism evidence="2 3">
    <name type="scientific">Thermus parvatiensis</name>
    <dbReference type="NCBI Taxonomy" id="456163"/>
    <lineage>
        <taxon>Bacteria</taxon>
        <taxon>Thermotogati</taxon>
        <taxon>Deinococcota</taxon>
        <taxon>Deinococci</taxon>
        <taxon>Thermales</taxon>
        <taxon>Thermaceae</taxon>
        <taxon>Thermus</taxon>
    </lineage>
</organism>
<dbReference type="SUPFAM" id="SSF48452">
    <property type="entry name" value="TPR-like"/>
    <property type="match status" value="1"/>
</dbReference>
<dbReference type="Proteomes" id="UP000061630">
    <property type="component" value="Chromosome"/>
</dbReference>
<accession>A0A0X8D5X8</accession>
<evidence type="ECO:0000313" key="2">
    <source>
        <dbReference type="EMBL" id="AMA74921.1"/>
    </source>
</evidence>
<dbReference type="AlphaFoldDB" id="A0A0X8D5X8"/>